<dbReference type="GO" id="GO:0051539">
    <property type="term" value="F:4 iron, 4 sulfur cluster binding"/>
    <property type="evidence" value="ECO:0007669"/>
    <property type="project" value="UniProtKB-KW"/>
</dbReference>
<proteinExistence type="predicted"/>
<evidence type="ECO:0000256" key="1">
    <source>
        <dbReference type="ARBA" id="ARBA00001966"/>
    </source>
</evidence>
<evidence type="ECO:0000259" key="15">
    <source>
        <dbReference type="PROSITE" id="PS51918"/>
    </source>
</evidence>
<evidence type="ECO:0000256" key="5">
    <source>
        <dbReference type="ARBA" id="ARBA00023004"/>
    </source>
</evidence>
<feature type="domain" description="Radical SAM core" evidence="15">
    <location>
        <begin position="33"/>
        <end position="247"/>
    </location>
</feature>
<organism evidence="16 17">
    <name type="scientific">Orenia metallireducens</name>
    <dbReference type="NCBI Taxonomy" id="1413210"/>
    <lineage>
        <taxon>Bacteria</taxon>
        <taxon>Bacillati</taxon>
        <taxon>Bacillota</taxon>
        <taxon>Clostridia</taxon>
        <taxon>Halanaerobiales</taxon>
        <taxon>Halobacteroidaceae</taxon>
        <taxon>Orenia</taxon>
    </lineage>
</organism>
<evidence type="ECO:0000256" key="4">
    <source>
        <dbReference type="ARBA" id="ARBA00022723"/>
    </source>
</evidence>
<dbReference type="CDD" id="cd21123">
    <property type="entry name" value="SPASM_MftC-like"/>
    <property type="match status" value="1"/>
</dbReference>
<comment type="catalytic activity">
    <reaction evidence="9">
        <text>[mycofactocin precursor peptide]-C-terminal glycyl-N-{[2-(4-hydroxyphenyl)ethenyl]-3-methylbutanamide} + AH2 + S-adenosyl-L-methionine = [mycofactocin precursor peptide]-C-terminal glycyl-N-{5-[(4-hydroxyphenyl)methyl]-4,4-dimethyl-2-oxopyrrolidin-3-yl}acetamide + 5'-deoxyadenosine + L-methionine + A + H(+)</text>
        <dbReference type="Rhea" id="RHEA:65500"/>
        <dbReference type="Rhea" id="RHEA-COMP:16816"/>
        <dbReference type="Rhea" id="RHEA-COMP:16818"/>
        <dbReference type="ChEBI" id="CHEBI:13193"/>
        <dbReference type="ChEBI" id="CHEBI:15378"/>
        <dbReference type="ChEBI" id="CHEBI:17319"/>
        <dbReference type="ChEBI" id="CHEBI:17499"/>
        <dbReference type="ChEBI" id="CHEBI:57844"/>
        <dbReference type="ChEBI" id="CHEBI:59789"/>
        <dbReference type="ChEBI" id="CHEBI:156517"/>
        <dbReference type="ChEBI" id="CHEBI:156518"/>
        <dbReference type="EC" id="4.1.99.26"/>
    </reaction>
</comment>
<sequence>MIGISKLLGSPDKYGDSLRYDQSAKSYKYGVKEGYGPVVVWNVTRSCNLSCVHCYSNSEIKSYQGELSTVEAKAFIDDLVEFKVPVLLLSGGEPLMRSDIYELIGYARKQGVRVTLSTNGTLINSKIARRLKDLGVSYVGISLDGIGEENDSFRGKTGAYQEALQGIRNCLAVNQKVGLRFTINQYNYSNLERILKLIEEENIPRACFYHLVYSGRGSKLVNQDISATETRKALDLLIAKTLEWQARGLDKEILTVDNHCDGIYLYLKLKAKGDPRVEQVKTLLAINGGNRSGIAIANVDWLGKVHPDQFTQNYTLGNVKERPFSQIWCDDSIGILYKLRDRKVYLTGRCQSCKWLDLCNGNFRPRAEAVHNNFWAEDPACYLTDNEISRAVTSDELRVKN</sequence>
<dbReference type="GO" id="GO:0016491">
    <property type="term" value="F:oxidoreductase activity"/>
    <property type="evidence" value="ECO:0007669"/>
    <property type="project" value="InterPro"/>
</dbReference>
<dbReference type="InterPro" id="IPR013785">
    <property type="entry name" value="Aldolase_TIM"/>
</dbReference>
<dbReference type="OrthoDB" id="7021155at2"/>
<dbReference type="GO" id="GO:0046872">
    <property type="term" value="F:metal ion binding"/>
    <property type="evidence" value="ECO:0007669"/>
    <property type="project" value="UniProtKB-KW"/>
</dbReference>
<accession>A0A285GP54</accession>
<dbReference type="FunFam" id="3.20.20.70:FF:000188">
    <property type="entry name" value="Mycofactocin radical SAM maturase MftC"/>
    <property type="match status" value="1"/>
</dbReference>
<dbReference type="EMBL" id="OBDZ01000009">
    <property type="protein sequence ID" value="SNY25410.1"/>
    <property type="molecule type" value="Genomic_DNA"/>
</dbReference>
<dbReference type="InterPro" id="IPR023885">
    <property type="entry name" value="4Fe4S-binding_SPASM_dom"/>
</dbReference>
<dbReference type="InterPro" id="IPR058240">
    <property type="entry name" value="rSAM_sf"/>
</dbReference>
<dbReference type="SFLD" id="SFLDG01386">
    <property type="entry name" value="main_SPASM_domain-containing"/>
    <property type="match status" value="1"/>
</dbReference>
<keyword evidence="2" id="KW-0004">4Fe-4S</keyword>
<dbReference type="InterPro" id="IPR034480">
    <property type="entry name" value="Heme_synthase-like"/>
</dbReference>
<dbReference type="CDD" id="cd01335">
    <property type="entry name" value="Radical_SAM"/>
    <property type="match status" value="1"/>
</dbReference>
<dbReference type="RefSeq" id="WP_097017528.1">
    <property type="nucleotide sequence ID" value="NZ_OBDZ01000009.1"/>
</dbReference>
<dbReference type="SFLD" id="SFLDG01385">
    <property type="entry name" value="heme_carboxy_lyase_like"/>
    <property type="match status" value="1"/>
</dbReference>
<name>A0A285GP54_9FIRM</name>
<evidence type="ECO:0000256" key="7">
    <source>
        <dbReference type="ARBA" id="ARBA00023239"/>
    </source>
</evidence>
<dbReference type="SFLD" id="SFLDS00029">
    <property type="entry name" value="Radical_SAM"/>
    <property type="match status" value="1"/>
</dbReference>
<reference evidence="17" key="1">
    <citation type="submission" date="2017-09" db="EMBL/GenBank/DDBJ databases">
        <authorList>
            <person name="Varghese N."/>
            <person name="Submissions S."/>
        </authorList>
    </citation>
    <scope>NUCLEOTIDE SEQUENCE [LARGE SCALE GENOMIC DNA]</scope>
    <source>
        <strain evidence="17">MSL47</strain>
    </source>
</reference>
<evidence type="ECO:0000256" key="14">
    <source>
        <dbReference type="ARBA" id="ARBA00079192"/>
    </source>
</evidence>
<evidence type="ECO:0000256" key="2">
    <source>
        <dbReference type="ARBA" id="ARBA00022485"/>
    </source>
</evidence>
<evidence type="ECO:0000256" key="6">
    <source>
        <dbReference type="ARBA" id="ARBA00023014"/>
    </source>
</evidence>
<dbReference type="PROSITE" id="PS51918">
    <property type="entry name" value="RADICAL_SAM"/>
    <property type="match status" value="1"/>
</dbReference>
<dbReference type="GO" id="GO:0006783">
    <property type="term" value="P:heme biosynthetic process"/>
    <property type="evidence" value="ECO:0007669"/>
    <property type="project" value="TreeGrafter"/>
</dbReference>
<keyword evidence="7" id="KW-0456">Lyase</keyword>
<dbReference type="PIRSF" id="PIRSF037420">
    <property type="entry name" value="PQQ_syn_pqqE"/>
    <property type="match status" value="1"/>
</dbReference>
<evidence type="ECO:0000313" key="16">
    <source>
        <dbReference type="EMBL" id="SNY25410.1"/>
    </source>
</evidence>
<comment type="cofactor">
    <cofactor evidence="1">
        <name>[4Fe-4S] cluster</name>
        <dbReference type="ChEBI" id="CHEBI:49883"/>
    </cofactor>
</comment>
<dbReference type="Pfam" id="PF13186">
    <property type="entry name" value="SPASM"/>
    <property type="match status" value="1"/>
</dbReference>
<dbReference type="InterPro" id="IPR034479">
    <property type="entry name" value="AhbC-like"/>
</dbReference>
<dbReference type="SFLD" id="SFLDG01067">
    <property type="entry name" value="SPASM/twitch_domain_containing"/>
    <property type="match status" value="1"/>
</dbReference>
<dbReference type="InterPro" id="IPR006638">
    <property type="entry name" value="Elp3/MiaA/NifB-like_rSAM"/>
</dbReference>
<dbReference type="SFLD" id="SFLDF00543">
    <property type="entry name" value="alternative_heme_biosynthesis"/>
    <property type="match status" value="1"/>
</dbReference>
<evidence type="ECO:0000256" key="3">
    <source>
        <dbReference type="ARBA" id="ARBA00022691"/>
    </source>
</evidence>
<evidence type="ECO:0000313" key="17">
    <source>
        <dbReference type="Proteomes" id="UP000219573"/>
    </source>
</evidence>
<dbReference type="Gene3D" id="3.20.20.70">
    <property type="entry name" value="Aldolase class I"/>
    <property type="match status" value="1"/>
</dbReference>
<dbReference type="InterPro" id="IPR050377">
    <property type="entry name" value="Radical_SAM_PqqE_MftC-like"/>
</dbReference>
<evidence type="ECO:0000256" key="8">
    <source>
        <dbReference type="ARBA" id="ARBA00051525"/>
    </source>
</evidence>
<dbReference type="EC" id="4.1.99.26" evidence="11"/>
<keyword evidence="17" id="KW-1185">Reference proteome</keyword>
<evidence type="ECO:0000256" key="10">
    <source>
        <dbReference type="ARBA" id="ARBA00066739"/>
    </source>
</evidence>
<dbReference type="InterPro" id="IPR007197">
    <property type="entry name" value="rSAM"/>
</dbReference>
<comment type="catalytic activity">
    <reaction evidence="8">
        <text>[mycofactocin precursor peptide]-C-terminal glycyl-L-valyl-L-tyrosine + S-adenosyl-L-methionine = [mycofactocin precursor peptide]-C-terminal glycyl-N-{[2-(4-hydroxyphenyl)ethenyl]-3-methylbutanamide} + 5'-deoxyadenosine + L-methionine + CO2</text>
        <dbReference type="Rhea" id="RHEA:65492"/>
        <dbReference type="Rhea" id="RHEA-COMP:16815"/>
        <dbReference type="Rhea" id="RHEA-COMP:16816"/>
        <dbReference type="ChEBI" id="CHEBI:16526"/>
        <dbReference type="ChEBI" id="CHEBI:17319"/>
        <dbReference type="ChEBI" id="CHEBI:57844"/>
        <dbReference type="ChEBI" id="CHEBI:59789"/>
        <dbReference type="ChEBI" id="CHEBI:156515"/>
        <dbReference type="ChEBI" id="CHEBI:156517"/>
        <dbReference type="EC" id="1.3.98.7"/>
    </reaction>
</comment>
<dbReference type="InterPro" id="IPR017200">
    <property type="entry name" value="PqqE-like"/>
</dbReference>
<evidence type="ECO:0000256" key="12">
    <source>
        <dbReference type="ARBA" id="ARBA00074337"/>
    </source>
</evidence>
<dbReference type="NCBIfam" id="TIGR04085">
    <property type="entry name" value="rSAM_more_4Fe4S"/>
    <property type="match status" value="1"/>
</dbReference>
<dbReference type="SMART" id="SM00729">
    <property type="entry name" value="Elp3"/>
    <property type="match status" value="1"/>
</dbReference>
<evidence type="ECO:0000256" key="9">
    <source>
        <dbReference type="ARBA" id="ARBA00051925"/>
    </source>
</evidence>
<gene>
    <name evidence="16" type="ORF">SAMN06265827_10983</name>
</gene>
<keyword evidence="5" id="KW-0408">Iron</keyword>
<dbReference type="Pfam" id="PF04055">
    <property type="entry name" value="Radical_SAM"/>
    <property type="match status" value="1"/>
</dbReference>
<dbReference type="EC" id="1.3.98.7" evidence="10"/>
<keyword evidence="6" id="KW-0411">Iron-sulfur</keyword>
<dbReference type="SUPFAM" id="SSF102114">
    <property type="entry name" value="Radical SAM enzymes"/>
    <property type="match status" value="1"/>
</dbReference>
<dbReference type="PANTHER" id="PTHR11228">
    <property type="entry name" value="RADICAL SAM DOMAIN PROTEIN"/>
    <property type="match status" value="1"/>
</dbReference>
<dbReference type="Proteomes" id="UP000219573">
    <property type="component" value="Unassembled WGS sequence"/>
</dbReference>
<evidence type="ECO:0000256" key="11">
    <source>
        <dbReference type="ARBA" id="ARBA00066804"/>
    </source>
</evidence>
<keyword evidence="3" id="KW-0949">S-adenosyl-L-methionine</keyword>
<dbReference type="PANTHER" id="PTHR11228:SF7">
    <property type="entry name" value="PQQA PEPTIDE CYCLASE"/>
    <property type="match status" value="1"/>
</dbReference>
<protein>
    <recommendedName>
        <fullName evidence="12">Mycofactocin maturase MftC</fullName>
        <ecNumber evidence="10">1.3.98.7</ecNumber>
        <ecNumber evidence="11">4.1.99.26</ecNumber>
    </recommendedName>
    <alternativeName>
        <fullName evidence="14">[Mycofactocin precursor peptide]-pyrrolidinone derivative synthase</fullName>
    </alternativeName>
    <alternativeName>
        <fullName evidence="13">[Mycofactocin precursor peptide]-tyrosine decarboxylase</fullName>
    </alternativeName>
</protein>
<keyword evidence="4" id="KW-0479">Metal-binding</keyword>
<evidence type="ECO:0000256" key="13">
    <source>
        <dbReference type="ARBA" id="ARBA00077306"/>
    </source>
</evidence>
<dbReference type="AlphaFoldDB" id="A0A285GP54"/>